<feature type="signal peptide" evidence="2">
    <location>
        <begin position="1"/>
        <end position="17"/>
    </location>
</feature>
<evidence type="ECO:0000313" key="4">
    <source>
        <dbReference type="EMBL" id="MCT2593679.1"/>
    </source>
</evidence>
<organism evidence="3 5">
    <name type="scientific">Streptomyces gossypii</name>
    <dbReference type="NCBI Taxonomy" id="2883101"/>
    <lineage>
        <taxon>Bacteria</taxon>
        <taxon>Bacillati</taxon>
        <taxon>Actinomycetota</taxon>
        <taxon>Actinomycetes</taxon>
        <taxon>Kitasatosporales</taxon>
        <taxon>Streptomycetaceae</taxon>
        <taxon>Streptomyces</taxon>
    </lineage>
</organism>
<comment type="caution">
    <text evidence="3">The sequence shown here is derived from an EMBL/GenBank/DDBJ whole genome shotgun (WGS) entry which is preliminary data.</text>
</comment>
<name>A0ABT2JZ26_9ACTN</name>
<accession>A0ABT2JZ26</accession>
<feature type="chain" id="PRO_5045032295" description="Secreted protein" evidence="2">
    <location>
        <begin position="18"/>
        <end position="353"/>
    </location>
</feature>
<evidence type="ECO:0000313" key="3">
    <source>
        <dbReference type="EMBL" id="MCT2592946.1"/>
    </source>
</evidence>
<dbReference type="RefSeq" id="WP_260220297.1">
    <property type="nucleotide sequence ID" value="NZ_JAJAGO010000012.1"/>
</dbReference>
<dbReference type="EMBL" id="JAJAGO010000015">
    <property type="protein sequence ID" value="MCT2593679.1"/>
    <property type="molecule type" value="Genomic_DNA"/>
</dbReference>
<keyword evidence="2" id="KW-0732">Signal</keyword>
<feature type="region of interest" description="Disordered" evidence="1">
    <location>
        <begin position="204"/>
        <end position="235"/>
    </location>
</feature>
<protein>
    <recommendedName>
        <fullName evidence="6">Secreted protein</fullName>
    </recommendedName>
</protein>
<proteinExistence type="predicted"/>
<dbReference type="Proteomes" id="UP001156389">
    <property type="component" value="Unassembled WGS sequence"/>
</dbReference>
<feature type="region of interest" description="Disordered" evidence="1">
    <location>
        <begin position="45"/>
        <end position="64"/>
    </location>
</feature>
<feature type="compositionally biased region" description="Low complexity" evidence="1">
    <location>
        <begin position="219"/>
        <end position="231"/>
    </location>
</feature>
<evidence type="ECO:0000256" key="1">
    <source>
        <dbReference type="SAM" id="MobiDB-lite"/>
    </source>
</evidence>
<reference evidence="3 5" key="1">
    <citation type="submission" date="2021-10" db="EMBL/GenBank/DDBJ databases">
        <title>Streptomyces gossypii sp. nov., isolated from soil collected from cotton field.</title>
        <authorList>
            <person name="Ge X."/>
            <person name="Chen X."/>
            <person name="Liu W."/>
        </authorList>
    </citation>
    <scope>NUCLEOTIDE SEQUENCE [LARGE SCALE GENOMIC DNA]</scope>
    <source>
        <strain evidence="3 5">N2-109</strain>
    </source>
</reference>
<evidence type="ECO:0000256" key="2">
    <source>
        <dbReference type="SAM" id="SignalP"/>
    </source>
</evidence>
<dbReference type="EMBL" id="JAJAGO010000012">
    <property type="protein sequence ID" value="MCT2592946.1"/>
    <property type="molecule type" value="Genomic_DNA"/>
</dbReference>
<evidence type="ECO:0000313" key="5">
    <source>
        <dbReference type="Proteomes" id="UP001156389"/>
    </source>
</evidence>
<sequence>MSAISLILLSAAAVATAMGGAALHTARGLHRELSAVRAQLERAEAARTPAAGSERIPAARSTPAEEIRAAVTEALAEERERELAEARAFWAAQEARDTGPEGGALLAGHGTEYELVSDAPDPDGAALLEALLEGRLDGLEGLHGLLQGEAFVPRQGGQGDCGGALEDGLAYGAELPYGSGPREEGDGDTERLFGPEHEAAELAAARRRHPSHPDFNLNGDPVGPADPAAAGDPHDKVDHADAAGYAALSGGPVLADHARTVRRLSELAEARTPLADVRPGPLGTPDVYAFEDGTTLCMSPGHHQTAQHLADALTAGLPPVLLGGSGITGAYSLTFAVGDERVYTLADRIIASL</sequence>
<keyword evidence="5" id="KW-1185">Reference proteome</keyword>
<evidence type="ECO:0008006" key="6">
    <source>
        <dbReference type="Google" id="ProtNLM"/>
    </source>
</evidence>
<gene>
    <name evidence="3" type="ORF">LHJ74_24040</name>
    <name evidence="4" type="ORF">LHJ74_27875</name>
</gene>